<evidence type="ECO:0000313" key="1">
    <source>
        <dbReference type="EMBL" id="PAV68276.1"/>
    </source>
</evidence>
<dbReference type="EMBL" id="LIAE01009780">
    <property type="protein sequence ID" value="PAV68276.1"/>
    <property type="molecule type" value="Genomic_DNA"/>
</dbReference>
<keyword evidence="2" id="KW-1185">Reference proteome</keyword>
<protein>
    <submittedName>
        <fullName evidence="1">Uncharacterized protein</fullName>
    </submittedName>
</protein>
<reference evidence="1 2" key="1">
    <citation type="journal article" date="2017" name="Curr. Biol.">
        <title>Genome architecture and evolution of a unichromosomal asexual nematode.</title>
        <authorList>
            <person name="Fradin H."/>
            <person name="Zegar C."/>
            <person name="Gutwein M."/>
            <person name="Lucas J."/>
            <person name="Kovtun M."/>
            <person name="Corcoran D."/>
            <person name="Baugh L.R."/>
            <person name="Kiontke K."/>
            <person name="Gunsalus K."/>
            <person name="Fitch D.H."/>
            <person name="Piano F."/>
        </authorList>
    </citation>
    <scope>NUCLEOTIDE SEQUENCE [LARGE SCALE GENOMIC DNA]</scope>
    <source>
        <strain evidence="1">PF1309</strain>
    </source>
</reference>
<dbReference type="Proteomes" id="UP000218231">
    <property type="component" value="Unassembled WGS sequence"/>
</dbReference>
<comment type="caution">
    <text evidence="1">The sequence shown here is derived from an EMBL/GenBank/DDBJ whole genome shotgun (WGS) entry which is preliminary data.</text>
</comment>
<accession>A0A2A2K2P6</accession>
<evidence type="ECO:0000313" key="2">
    <source>
        <dbReference type="Proteomes" id="UP000218231"/>
    </source>
</evidence>
<gene>
    <name evidence="1" type="ORF">WR25_13351</name>
</gene>
<sequence>MGALRVAPPPPPFAFRKVPSPADAREDFRRGSVAAGDVVVVRLFALLLGGVVAVDRFHHDTARFLAVAPGADAHPLLLLQVLIVGEEVFDLFEDDLRQIVLFPDVRIIGEARHQKLVESGFAGASLLEARIAGTAVIVDGDFAITRPALDQQLDRLLRGLCRDDRRLQHVAAIGGAVDCLNDGADVHARLERRAVPDHCGRLAVLGHRQTDRIGDVHAAAFLGVGEVFRRFGGVDELVAVHREAIDRRGLARLGQALGEEACPVIGDDGVQRVGDVVERVGDLTPVAVADAEEGLGEIVDRLGATRLLAEHRIDFHPDHQAFVVIVFAALPAGPALRAARRDDGIVGGIDQVAPLARRGKIIAAGDAGIGVQRVLLADEARARL</sequence>
<name>A0A2A2K2P6_9BILA</name>
<dbReference type="AlphaFoldDB" id="A0A2A2K2P6"/>
<organism evidence="1 2">
    <name type="scientific">Diploscapter pachys</name>
    <dbReference type="NCBI Taxonomy" id="2018661"/>
    <lineage>
        <taxon>Eukaryota</taxon>
        <taxon>Metazoa</taxon>
        <taxon>Ecdysozoa</taxon>
        <taxon>Nematoda</taxon>
        <taxon>Chromadorea</taxon>
        <taxon>Rhabditida</taxon>
        <taxon>Rhabditina</taxon>
        <taxon>Rhabditomorpha</taxon>
        <taxon>Rhabditoidea</taxon>
        <taxon>Rhabditidae</taxon>
        <taxon>Diploscapter</taxon>
    </lineage>
</organism>
<proteinExistence type="predicted"/>